<name>A0A6H2H8A7_9BURK</name>
<organism evidence="1 2">
    <name type="scientific">Polaromonas vacuolata</name>
    <dbReference type="NCBI Taxonomy" id="37448"/>
    <lineage>
        <taxon>Bacteria</taxon>
        <taxon>Pseudomonadati</taxon>
        <taxon>Pseudomonadota</taxon>
        <taxon>Betaproteobacteria</taxon>
        <taxon>Burkholderiales</taxon>
        <taxon>Comamonadaceae</taxon>
        <taxon>Polaromonas</taxon>
    </lineage>
</organism>
<dbReference type="EMBL" id="CP051461">
    <property type="protein sequence ID" value="QJC56111.1"/>
    <property type="molecule type" value="Genomic_DNA"/>
</dbReference>
<dbReference type="KEGG" id="pvac:HC248_01397"/>
<proteinExistence type="predicted"/>
<keyword evidence="2" id="KW-1185">Reference proteome</keyword>
<sequence length="184" mass="20561">MKTITVSRSCAANKALRLNIRRLYASNHLVSDHACVINSSLCIEIQATGETPFKKMIRVYVDTDDSKTIYLFALADYLCIHQPLVETAVEYVTVLKKRHQFVEVLPFVPSHTDDLNLLIHSDLPNEYENLIFRSDQGTSKSSKAKEVTEILSCKNIVDDWSPNTTVITPKATYQTNVAMPGGAA</sequence>
<reference evidence="1 2" key="1">
    <citation type="submission" date="2020-04" db="EMBL/GenBank/DDBJ databases">
        <title>Complete genome of a Psychrophilic, Marine, Gas Vacuolate Bacterium Polaromonas vacuolata KCTC 22033T.</title>
        <authorList>
            <person name="Hwang K."/>
            <person name="Kim K.M."/>
        </authorList>
    </citation>
    <scope>NUCLEOTIDE SEQUENCE [LARGE SCALE GENOMIC DNA]</scope>
    <source>
        <strain evidence="1 2">KCTC 22033</strain>
    </source>
</reference>
<protein>
    <submittedName>
        <fullName evidence="1">Uncharacterized protein</fullName>
    </submittedName>
</protein>
<dbReference type="RefSeq" id="WP_168921864.1">
    <property type="nucleotide sequence ID" value="NZ_CP051461.1"/>
</dbReference>
<accession>A0A6H2H8A7</accession>
<dbReference type="Proteomes" id="UP000502041">
    <property type="component" value="Chromosome"/>
</dbReference>
<evidence type="ECO:0000313" key="2">
    <source>
        <dbReference type="Proteomes" id="UP000502041"/>
    </source>
</evidence>
<evidence type="ECO:0000313" key="1">
    <source>
        <dbReference type="EMBL" id="QJC56111.1"/>
    </source>
</evidence>
<gene>
    <name evidence="1" type="ORF">HC248_01397</name>
</gene>
<dbReference type="AlphaFoldDB" id="A0A6H2H8A7"/>